<evidence type="ECO:0000256" key="1">
    <source>
        <dbReference type="ARBA" id="ARBA00007265"/>
    </source>
</evidence>
<dbReference type="GO" id="GO:0052927">
    <property type="term" value="F:CC tRNA cytidylyltransferase activity"/>
    <property type="evidence" value="ECO:0007669"/>
    <property type="project" value="TreeGrafter"/>
</dbReference>
<gene>
    <name evidence="6" type="ORF">BOVATA_039030</name>
</gene>
<dbReference type="CDD" id="cd05398">
    <property type="entry name" value="NT_ClassII-CCAase"/>
    <property type="match status" value="1"/>
</dbReference>
<evidence type="ECO:0000256" key="4">
    <source>
        <dbReference type="RuleBase" id="RU003953"/>
    </source>
</evidence>
<dbReference type="GeneID" id="39876180"/>
<dbReference type="Gene3D" id="3.30.460.10">
    <property type="entry name" value="Beta Polymerase, domain 2"/>
    <property type="match status" value="1"/>
</dbReference>
<name>A0A2H6KHE3_9APIC</name>
<dbReference type="RefSeq" id="XP_028868653.1">
    <property type="nucleotide sequence ID" value="XM_029012820.1"/>
</dbReference>
<dbReference type="AlphaFoldDB" id="A0A2H6KHE3"/>
<dbReference type="PANTHER" id="PTHR13734">
    <property type="entry name" value="TRNA-NUCLEOTIDYLTRANSFERASE"/>
    <property type="match status" value="1"/>
</dbReference>
<keyword evidence="7" id="KW-1185">Reference proteome</keyword>
<dbReference type="Pfam" id="PF01743">
    <property type="entry name" value="PolyA_pol"/>
    <property type="match status" value="1"/>
</dbReference>
<feature type="domain" description="Poly A polymerase head" evidence="5">
    <location>
        <begin position="65"/>
        <end position="202"/>
    </location>
</feature>
<dbReference type="Gene3D" id="1.10.3090.10">
    <property type="entry name" value="cca-adding enzyme, domain 2"/>
    <property type="match status" value="1"/>
</dbReference>
<keyword evidence="2 4" id="KW-0808">Transferase</keyword>
<comment type="similarity">
    <text evidence="1 4">Belongs to the tRNA nucleotidyltransferase/poly(A) polymerase family.</text>
</comment>
<dbReference type="GO" id="GO:0005739">
    <property type="term" value="C:mitochondrion"/>
    <property type="evidence" value="ECO:0007669"/>
    <property type="project" value="UniProtKB-ARBA"/>
</dbReference>
<organism evidence="6 7">
    <name type="scientific">Babesia ovata</name>
    <dbReference type="NCBI Taxonomy" id="189622"/>
    <lineage>
        <taxon>Eukaryota</taxon>
        <taxon>Sar</taxon>
        <taxon>Alveolata</taxon>
        <taxon>Apicomplexa</taxon>
        <taxon>Aconoidasida</taxon>
        <taxon>Piroplasmida</taxon>
        <taxon>Babesiidae</taxon>
        <taxon>Babesia</taxon>
    </lineage>
</organism>
<evidence type="ECO:0000313" key="7">
    <source>
        <dbReference type="Proteomes" id="UP000236319"/>
    </source>
</evidence>
<evidence type="ECO:0000256" key="2">
    <source>
        <dbReference type="ARBA" id="ARBA00022679"/>
    </source>
</evidence>
<reference evidence="6 7" key="1">
    <citation type="journal article" date="2017" name="BMC Genomics">
        <title>Whole-genome assembly of Babesia ovata and comparative genomics between closely related pathogens.</title>
        <authorList>
            <person name="Yamagishi J."/>
            <person name="Asada M."/>
            <person name="Hakimi H."/>
            <person name="Tanaka T.Q."/>
            <person name="Sugimoto C."/>
            <person name="Kawazu S."/>
        </authorList>
    </citation>
    <scope>NUCLEOTIDE SEQUENCE [LARGE SCALE GENOMIC DNA]</scope>
    <source>
        <strain evidence="6 7">Miyake</strain>
    </source>
</reference>
<evidence type="ECO:0000256" key="3">
    <source>
        <dbReference type="ARBA" id="ARBA00022884"/>
    </source>
</evidence>
<dbReference type="GO" id="GO:0052929">
    <property type="term" value="F:ATP:3'-cytidine-cytidine-tRNA adenylyltransferase activity"/>
    <property type="evidence" value="ECO:0007669"/>
    <property type="project" value="TreeGrafter"/>
</dbReference>
<dbReference type="Proteomes" id="UP000236319">
    <property type="component" value="Unassembled WGS sequence"/>
</dbReference>
<proteinExistence type="inferred from homology"/>
<protein>
    <submittedName>
        <fullName evidence="6">tRNA nucleotidyltransferase</fullName>
    </submittedName>
</protein>
<dbReference type="PANTHER" id="PTHR13734:SF5">
    <property type="entry name" value="CCA TRNA NUCLEOTIDYLTRANSFERASE, MITOCHONDRIAL"/>
    <property type="match status" value="1"/>
</dbReference>
<evidence type="ECO:0000313" key="6">
    <source>
        <dbReference type="EMBL" id="GBE62410.1"/>
    </source>
</evidence>
<evidence type="ECO:0000259" key="5">
    <source>
        <dbReference type="Pfam" id="PF01743"/>
    </source>
</evidence>
<dbReference type="EMBL" id="BDSA01000005">
    <property type="protein sequence ID" value="GBE62410.1"/>
    <property type="molecule type" value="Genomic_DNA"/>
</dbReference>
<dbReference type="FunFam" id="3.30.460.10:FF:000019">
    <property type="entry name" value="tRNA nucleotidyltransferase cca2"/>
    <property type="match status" value="1"/>
</dbReference>
<accession>A0A2H6KHE3</accession>
<dbReference type="OrthoDB" id="445712at2759"/>
<dbReference type="VEuPathDB" id="PiroplasmaDB:BOVATA_039030"/>
<dbReference type="InterPro" id="IPR002646">
    <property type="entry name" value="PolA_pol_head_dom"/>
</dbReference>
<dbReference type="GO" id="GO:0003723">
    <property type="term" value="F:RNA binding"/>
    <property type="evidence" value="ECO:0007669"/>
    <property type="project" value="UniProtKB-KW"/>
</dbReference>
<dbReference type="GO" id="GO:0001680">
    <property type="term" value="P:tRNA 3'-terminal CCA addition"/>
    <property type="evidence" value="ECO:0007669"/>
    <property type="project" value="TreeGrafter"/>
</dbReference>
<keyword evidence="3 4" id="KW-0694">RNA-binding</keyword>
<dbReference type="SUPFAM" id="SSF81301">
    <property type="entry name" value="Nucleotidyltransferase"/>
    <property type="match status" value="1"/>
</dbReference>
<comment type="caution">
    <text evidence="6">The sequence shown here is derived from an EMBL/GenBank/DDBJ whole genome shotgun (WGS) entry which is preliminary data.</text>
</comment>
<dbReference type="SUPFAM" id="SSF81891">
    <property type="entry name" value="Poly A polymerase C-terminal region-like"/>
    <property type="match status" value="1"/>
</dbReference>
<dbReference type="InterPro" id="IPR043519">
    <property type="entry name" value="NT_sf"/>
</dbReference>
<sequence length="426" mass="47604">MSEPTEPVGYISPKDSVVIIADLYRGGANSKDGQSVTIEITKDEEALFNLLKECAVYNSLSMDFRVAGGWVRDKLLKLESKDIDIALEQMTGVEFCNYLNAFTEKHMGFYKTVGVVKRRPEQSKHLETATLSILGLNVDFVNLRSEDYADDSRIPIMRIGSPSEDAMRRDFTINSLFYNISKNAIEDYTGKGIDDLKSRIIRTCSPAFGTFMDDPLRVIRAARFSARLGYKLDEDIWTASSHPSILNQLANKVAKPRIAQELDDMLTRGDVTKAFETMNLWGVLPYLVREQQCKLSCFSSNSAGDSPSDQQISVGCKIMALVRDCLGNVGWNNIDRKLLYLSAFCFPLSSEPPVGKCTYIEHVIKCRLKLPNKLASGAKTIVEGSEELAELVNGLPSNTEDLRETLGTAIRHIGPLWRVKFRVNKS</sequence>